<dbReference type="AlphaFoldDB" id="A0A5B7GMX8"/>
<dbReference type="Proteomes" id="UP000324222">
    <property type="component" value="Unassembled WGS sequence"/>
</dbReference>
<gene>
    <name evidence="2" type="ORF">E2C01_052893</name>
</gene>
<evidence type="ECO:0000313" key="2">
    <source>
        <dbReference type="EMBL" id="MPC58883.1"/>
    </source>
</evidence>
<name>A0A5B7GMX8_PORTR</name>
<evidence type="ECO:0000256" key="1">
    <source>
        <dbReference type="SAM" id="MobiDB-lite"/>
    </source>
</evidence>
<organism evidence="2 3">
    <name type="scientific">Portunus trituberculatus</name>
    <name type="common">Swimming crab</name>
    <name type="synonym">Neptunus trituberculatus</name>
    <dbReference type="NCBI Taxonomy" id="210409"/>
    <lineage>
        <taxon>Eukaryota</taxon>
        <taxon>Metazoa</taxon>
        <taxon>Ecdysozoa</taxon>
        <taxon>Arthropoda</taxon>
        <taxon>Crustacea</taxon>
        <taxon>Multicrustacea</taxon>
        <taxon>Malacostraca</taxon>
        <taxon>Eumalacostraca</taxon>
        <taxon>Eucarida</taxon>
        <taxon>Decapoda</taxon>
        <taxon>Pleocyemata</taxon>
        <taxon>Brachyura</taxon>
        <taxon>Eubrachyura</taxon>
        <taxon>Portunoidea</taxon>
        <taxon>Portunidae</taxon>
        <taxon>Portuninae</taxon>
        <taxon>Portunus</taxon>
    </lineage>
</organism>
<feature type="region of interest" description="Disordered" evidence="1">
    <location>
        <begin position="1"/>
        <end position="34"/>
    </location>
</feature>
<reference evidence="2 3" key="1">
    <citation type="submission" date="2019-05" db="EMBL/GenBank/DDBJ databases">
        <title>Another draft genome of Portunus trituberculatus and its Hox gene families provides insights of decapod evolution.</title>
        <authorList>
            <person name="Jeong J.-H."/>
            <person name="Song I."/>
            <person name="Kim S."/>
            <person name="Choi T."/>
            <person name="Kim D."/>
            <person name="Ryu S."/>
            <person name="Kim W."/>
        </authorList>
    </citation>
    <scope>NUCLEOTIDE SEQUENCE [LARGE SCALE GENOMIC DNA]</scope>
    <source>
        <tissue evidence="2">Muscle</tissue>
    </source>
</reference>
<proteinExistence type="predicted"/>
<dbReference type="EMBL" id="VSRR010016070">
    <property type="protein sequence ID" value="MPC58883.1"/>
    <property type="molecule type" value="Genomic_DNA"/>
</dbReference>
<evidence type="ECO:0000313" key="3">
    <source>
        <dbReference type="Proteomes" id="UP000324222"/>
    </source>
</evidence>
<comment type="caution">
    <text evidence="2">The sequence shown here is derived from an EMBL/GenBank/DDBJ whole genome shotgun (WGS) entry which is preliminary data.</text>
</comment>
<keyword evidence="3" id="KW-1185">Reference proteome</keyword>
<protein>
    <submittedName>
        <fullName evidence="2">Uncharacterized protein</fullName>
    </submittedName>
</protein>
<sequence length="78" mass="8648">MSTHATHSTRAALLPHVNHHPMPPHQDSLHDNTTRTPAKDFLLSGLLTPLQKGCDPYQKGSSLLKILMALWPTLSIFL</sequence>
<accession>A0A5B7GMX8</accession>